<keyword evidence="2" id="KW-0472">Membrane</keyword>
<dbReference type="InterPro" id="IPR025557">
    <property type="entry name" value="DUF4282"/>
</dbReference>
<organism evidence="3 4">
    <name type="scientific">Occultella gossypii</name>
    <dbReference type="NCBI Taxonomy" id="2800820"/>
    <lineage>
        <taxon>Bacteria</taxon>
        <taxon>Bacillati</taxon>
        <taxon>Actinomycetota</taxon>
        <taxon>Actinomycetes</taxon>
        <taxon>Micrococcales</taxon>
        <taxon>Ruaniaceae</taxon>
        <taxon>Occultella</taxon>
    </lineage>
</organism>
<proteinExistence type="predicted"/>
<sequence>MTQQPPSGYEQPDQEPEARSGPGGQQSPQGSAAGGQEQPYGQQPPQAPAGGGQEQRYGQQPPYGQPAPSGQAGQQFPPTPPAAPGGQAGAYGQGQGYGQGQAYGQTQAAAQWGAPQQRDPGFFASLFDLSFSHYITLRFAKVLFILAIIFVALGWLGAVVSAFNFDPYGGFYDDDGGAGAVLGVLTLLFGWIPGFITLLLVRVGLEFAVATIKTAQNTSKLADRS</sequence>
<feature type="compositionally biased region" description="Low complexity" evidence="1">
    <location>
        <begin position="54"/>
        <end position="76"/>
    </location>
</feature>
<evidence type="ECO:0000256" key="2">
    <source>
        <dbReference type="SAM" id="Phobius"/>
    </source>
</evidence>
<dbReference type="Pfam" id="PF14110">
    <property type="entry name" value="DUF4282"/>
    <property type="match status" value="1"/>
</dbReference>
<accession>A0ABS7SDJ7</accession>
<name>A0ABS7SDJ7_9MICO</name>
<comment type="caution">
    <text evidence="3">The sequence shown here is derived from an EMBL/GenBank/DDBJ whole genome shotgun (WGS) entry which is preliminary data.</text>
</comment>
<keyword evidence="2" id="KW-1133">Transmembrane helix</keyword>
<protein>
    <submittedName>
        <fullName evidence="3">DUF4282 domain-containing protein</fullName>
    </submittedName>
</protein>
<feature type="region of interest" description="Disordered" evidence="1">
    <location>
        <begin position="1"/>
        <end position="97"/>
    </location>
</feature>
<feature type="transmembrane region" description="Helical" evidence="2">
    <location>
        <begin position="142"/>
        <end position="165"/>
    </location>
</feature>
<evidence type="ECO:0000313" key="4">
    <source>
        <dbReference type="Proteomes" id="UP000826651"/>
    </source>
</evidence>
<evidence type="ECO:0000313" key="3">
    <source>
        <dbReference type="EMBL" id="MBZ2198420.1"/>
    </source>
</evidence>
<feature type="transmembrane region" description="Helical" evidence="2">
    <location>
        <begin position="177"/>
        <end position="201"/>
    </location>
</feature>
<reference evidence="3 4" key="1">
    <citation type="submission" date="2021-04" db="EMBL/GenBank/DDBJ databases">
        <title>Ruania sp. nov., isolated from sandy soil of mangrove forest.</title>
        <authorList>
            <person name="Ge X."/>
            <person name="Huang R."/>
            <person name="Liu W."/>
        </authorList>
    </citation>
    <scope>NUCLEOTIDE SEQUENCE [LARGE SCALE GENOMIC DNA]</scope>
    <source>
        <strain evidence="3 4">N2-46</strain>
    </source>
</reference>
<keyword evidence="4" id="KW-1185">Reference proteome</keyword>
<keyword evidence="2" id="KW-0812">Transmembrane</keyword>
<evidence type="ECO:0000256" key="1">
    <source>
        <dbReference type="SAM" id="MobiDB-lite"/>
    </source>
</evidence>
<gene>
    <name evidence="3" type="ORF">KCQ71_19875</name>
</gene>
<feature type="compositionally biased region" description="Gly residues" evidence="1">
    <location>
        <begin position="86"/>
        <end position="97"/>
    </location>
</feature>
<feature type="compositionally biased region" description="Low complexity" evidence="1">
    <location>
        <begin position="25"/>
        <end position="44"/>
    </location>
</feature>
<dbReference type="RefSeq" id="WP_223409201.1">
    <property type="nucleotide sequence ID" value="NZ_JAGSHT010000018.1"/>
</dbReference>
<dbReference type="Proteomes" id="UP000826651">
    <property type="component" value="Unassembled WGS sequence"/>
</dbReference>
<dbReference type="EMBL" id="JAGSHT010000018">
    <property type="protein sequence ID" value="MBZ2198420.1"/>
    <property type="molecule type" value="Genomic_DNA"/>
</dbReference>